<sequence length="128" mass="14487">MTPMTRLKVYHYAKCSTCRNAIKWLKNEGHELELIPINEQPPAKDEMLDLIAKSGLESKKFFNVSGEVYKTLGLKDKLADLNEEERAELLASNGMLIKRPVVTDGTNVTVGFKPEQYEQNWSKGETGQ</sequence>
<dbReference type="InterPro" id="IPR036249">
    <property type="entry name" value="Thioredoxin-like_sf"/>
</dbReference>
<dbReference type="PANTHER" id="PTHR30041">
    <property type="entry name" value="ARSENATE REDUCTASE"/>
    <property type="match status" value="1"/>
</dbReference>
<evidence type="ECO:0008006" key="4">
    <source>
        <dbReference type="Google" id="ProtNLM"/>
    </source>
</evidence>
<dbReference type="Gene3D" id="3.40.30.10">
    <property type="entry name" value="Glutaredoxin"/>
    <property type="match status" value="1"/>
</dbReference>
<dbReference type="InterPro" id="IPR006660">
    <property type="entry name" value="Arsenate_reductase-like"/>
</dbReference>
<dbReference type="PANTHER" id="PTHR30041:SF8">
    <property type="entry name" value="PROTEIN YFFB"/>
    <property type="match status" value="1"/>
</dbReference>
<dbReference type="NCBIfam" id="TIGR01617">
    <property type="entry name" value="arsC_related"/>
    <property type="match status" value="1"/>
</dbReference>
<evidence type="ECO:0000313" key="2">
    <source>
        <dbReference type="EMBL" id="GGH85254.1"/>
    </source>
</evidence>
<evidence type="ECO:0000313" key="3">
    <source>
        <dbReference type="Proteomes" id="UP000605427"/>
    </source>
</evidence>
<accession>A0ABQ2A692</accession>
<comment type="caution">
    <text evidence="2">The sequence shown here is derived from an EMBL/GenBank/DDBJ whole genome shotgun (WGS) entry which is preliminary data.</text>
</comment>
<dbReference type="Proteomes" id="UP000605427">
    <property type="component" value="Unassembled WGS sequence"/>
</dbReference>
<comment type="similarity">
    <text evidence="1">Belongs to the ArsC family.</text>
</comment>
<gene>
    <name evidence="2" type="primary">yusI</name>
    <name evidence="2" type="ORF">GCM10007362_42260</name>
</gene>
<dbReference type="InterPro" id="IPR006504">
    <property type="entry name" value="Tscrpt_reg_Spx/MgsR"/>
</dbReference>
<dbReference type="CDD" id="cd03036">
    <property type="entry name" value="ArsC_like"/>
    <property type="match status" value="1"/>
</dbReference>
<dbReference type="PROSITE" id="PS51353">
    <property type="entry name" value="ARSC"/>
    <property type="match status" value="1"/>
</dbReference>
<dbReference type="EMBL" id="BMDD01000005">
    <property type="protein sequence ID" value="GGH85254.1"/>
    <property type="molecule type" value="Genomic_DNA"/>
</dbReference>
<keyword evidence="3" id="KW-1185">Reference proteome</keyword>
<evidence type="ECO:0000256" key="1">
    <source>
        <dbReference type="PROSITE-ProRule" id="PRU01282"/>
    </source>
</evidence>
<proteinExistence type="inferred from homology"/>
<dbReference type="Pfam" id="PF03960">
    <property type="entry name" value="ArsC"/>
    <property type="match status" value="1"/>
</dbReference>
<protein>
    <recommendedName>
        <fullName evidence="4">Arsenate reductase</fullName>
    </recommendedName>
</protein>
<name>A0ABQ2A692_9BACL</name>
<organism evidence="2 3">
    <name type="scientific">Saccharibacillus endophyticus</name>
    <dbReference type="NCBI Taxonomy" id="2060666"/>
    <lineage>
        <taxon>Bacteria</taxon>
        <taxon>Bacillati</taxon>
        <taxon>Bacillota</taxon>
        <taxon>Bacilli</taxon>
        <taxon>Bacillales</taxon>
        <taxon>Paenibacillaceae</taxon>
        <taxon>Saccharibacillus</taxon>
    </lineage>
</organism>
<reference evidence="3" key="1">
    <citation type="journal article" date="2019" name="Int. J. Syst. Evol. Microbiol.">
        <title>The Global Catalogue of Microorganisms (GCM) 10K type strain sequencing project: providing services to taxonomists for standard genome sequencing and annotation.</title>
        <authorList>
            <consortium name="The Broad Institute Genomics Platform"/>
            <consortium name="The Broad Institute Genome Sequencing Center for Infectious Disease"/>
            <person name="Wu L."/>
            <person name="Ma J."/>
        </authorList>
    </citation>
    <scope>NUCLEOTIDE SEQUENCE [LARGE SCALE GENOMIC DNA]</scope>
    <source>
        <strain evidence="3">CCM 8702</strain>
    </source>
</reference>
<dbReference type="SUPFAM" id="SSF52833">
    <property type="entry name" value="Thioredoxin-like"/>
    <property type="match status" value="1"/>
</dbReference>